<feature type="compositionally biased region" description="Basic residues" evidence="4">
    <location>
        <begin position="236"/>
        <end position="246"/>
    </location>
</feature>
<dbReference type="STRING" id="103827.A0A0N5CZ77"/>
<accession>A0A0N5CZ77</accession>
<reference evidence="9" key="1">
    <citation type="submission" date="2017-02" db="UniProtKB">
        <authorList>
            <consortium name="WormBaseParasite"/>
        </authorList>
    </citation>
    <scope>IDENTIFICATION</scope>
</reference>
<evidence type="ECO:0000259" key="6">
    <source>
        <dbReference type="Pfam" id="PF04935"/>
    </source>
</evidence>
<comment type="similarity">
    <text evidence="2">Belongs to the SURF6 family.</text>
</comment>
<feature type="domain" description="Ribosomal RNA-processing protein 14/surfeit locus protein 6 C-terminal" evidence="6">
    <location>
        <begin position="225"/>
        <end position="417"/>
    </location>
</feature>
<evidence type="ECO:0000313" key="7">
    <source>
        <dbReference type="EMBL" id="VDN03055.1"/>
    </source>
</evidence>
<evidence type="ECO:0000313" key="8">
    <source>
        <dbReference type="Proteomes" id="UP000276776"/>
    </source>
</evidence>
<evidence type="ECO:0000256" key="2">
    <source>
        <dbReference type="ARBA" id="ARBA00005904"/>
    </source>
</evidence>
<comment type="subcellular location">
    <subcellularLocation>
        <location evidence="1">Nucleus</location>
    </subcellularLocation>
</comment>
<dbReference type="InterPro" id="IPR029190">
    <property type="entry name" value="Rrp14/SURF6_C"/>
</dbReference>
<dbReference type="Proteomes" id="UP000276776">
    <property type="component" value="Unassembled WGS sequence"/>
</dbReference>
<gene>
    <name evidence="7" type="ORF">TCLT_LOCUS5771</name>
</gene>
<dbReference type="GO" id="GO:0005730">
    <property type="term" value="C:nucleolus"/>
    <property type="evidence" value="ECO:0007669"/>
    <property type="project" value="TreeGrafter"/>
</dbReference>
<protein>
    <submittedName>
        <fullName evidence="9">SURF6 domain-containing protein</fullName>
    </submittedName>
</protein>
<dbReference type="PANTHER" id="PTHR14369">
    <property type="entry name" value="SURFEIT LOCUS PROTEIN 6"/>
    <property type="match status" value="1"/>
</dbReference>
<keyword evidence="3" id="KW-0539">Nucleus</keyword>
<proteinExistence type="inferred from homology"/>
<feature type="region of interest" description="Disordered" evidence="4">
    <location>
        <begin position="236"/>
        <end position="267"/>
    </location>
</feature>
<dbReference type="AlphaFoldDB" id="A0A0N5CZ77"/>
<dbReference type="Pfam" id="PF04935">
    <property type="entry name" value="SURF6"/>
    <property type="match status" value="1"/>
</dbReference>
<reference evidence="7 8" key="2">
    <citation type="submission" date="2018-11" db="EMBL/GenBank/DDBJ databases">
        <authorList>
            <consortium name="Pathogen Informatics"/>
        </authorList>
    </citation>
    <scope>NUCLEOTIDE SEQUENCE [LARGE SCALE GENOMIC DNA]</scope>
</reference>
<dbReference type="GO" id="GO:0003677">
    <property type="term" value="F:DNA binding"/>
    <property type="evidence" value="ECO:0007669"/>
    <property type="project" value="TreeGrafter"/>
</dbReference>
<evidence type="ECO:0000256" key="1">
    <source>
        <dbReference type="ARBA" id="ARBA00004123"/>
    </source>
</evidence>
<keyword evidence="5" id="KW-0472">Membrane</keyword>
<sequence>MLSKEGIDEVLKKCADIDEVIYKNINLIPINNWKFDEEIIEQLRDQKHNFVNKHLTRSRSFSLRLKLSPYVIQEQQKKLSNASKQRLAREIGAGCQTVTDVLEWMAKNCSNIRPIKPEKKVTDSKDTKAINFQNGGTSISNTDCMDTCVEVVSKSAKKRKKNHSCTSFDGKNSESVTATSVVPVDAVEGRKLALKKLQEKLKKFKGNLSNIFVAQRIGKMTAFEYEEKRKLKRRMSKLKMKQRRTAAKQEANSHKLSQDEPQPSKRAKIENRFEITEKNNEKMIFSKFDFIVRDAKKTETKRDKRDKFAGKDYKRLLEKAEKREERLEQMRLKNPEKASKVEKNIQWKKALNRAEGQKVKDNPELLKHSLKKKEMIKQWRKKKWAKRIEHMEQVQSRKQEKRSTNIQARKDIVRKRKLQKARNKGRILTVMGPAFTCLLLITIQGVICYETEIPDLKILRDAKLSRDPRSFLRAKRTTDAFRGYAFTHFYGVQTKINNQFAEFQIQAATFAANVQRDRNYYFFIAKIFRLFRTRSVVLHFIFHTLGVIMPSVLGLVMAVFVWRSLVEQIDGSMKPPLDGVKLPPLRNKPPGFYVPIHRRPLIYLQLLKEKCYGKKGKYVSLAQNLHFC</sequence>
<dbReference type="PANTHER" id="PTHR14369:SF0">
    <property type="entry name" value="SURFEIT LOCUS PROTEIN 6"/>
    <property type="match status" value="1"/>
</dbReference>
<dbReference type="WBParaSite" id="TCLT_0000578201-mRNA-1">
    <property type="protein sequence ID" value="TCLT_0000578201-mRNA-1"/>
    <property type="gene ID" value="TCLT_0000578201"/>
</dbReference>
<dbReference type="OMA" id="ITSTQWQ"/>
<keyword evidence="5" id="KW-1133">Transmembrane helix</keyword>
<evidence type="ECO:0000256" key="3">
    <source>
        <dbReference type="ARBA" id="ARBA00023242"/>
    </source>
</evidence>
<keyword evidence="8" id="KW-1185">Reference proteome</keyword>
<feature type="transmembrane region" description="Helical" evidence="5">
    <location>
        <begin position="536"/>
        <end position="562"/>
    </location>
</feature>
<dbReference type="OrthoDB" id="444809at2759"/>
<evidence type="ECO:0000256" key="5">
    <source>
        <dbReference type="SAM" id="Phobius"/>
    </source>
</evidence>
<evidence type="ECO:0000313" key="9">
    <source>
        <dbReference type="WBParaSite" id="TCLT_0000578201-mRNA-1"/>
    </source>
</evidence>
<keyword evidence="5" id="KW-0812">Transmembrane</keyword>
<dbReference type="EMBL" id="UYYF01004362">
    <property type="protein sequence ID" value="VDN03055.1"/>
    <property type="molecule type" value="Genomic_DNA"/>
</dbReference>
<dbReference type="GO" id="GO:0003723">
    <property type="term" value="F:RNA binding"/>
    <property type="evidence" value="ECO:0007669"/>
    <property type="project" value="TreeGrafter"/>
</dbReference>
<feature type="transmembrane region" description="Helical" evidence="5">
    <location>
        <begin position="427"/>
        <end position="449"/>
    </location>
</feature>
<dbReference type="GO" id="GO:0042273">
    <property type="term" value="P:ribosomal large subunit biogenesis"/>
    <property type="evidence" value="ECO:0007669"/>
    <property type="project" value="TreeGrafter"/>
</dbReference>
<name>A0A0N5CZ77_THECL</name>
<organism evidence="9">
    <name type="scientific">Thelazia callipaeda</name>
    <name type="common">Oriental eyeworm</name>
    <name type="synonym">Parasitic nematode</name>
    <dbReference type="NCBI Taxonomy" id="103827"/>
    <lineage>
        <taxon>Eukaryota</taxon>
        <taxon>Metazoa</taxon>
        <taxon>Ecdysozoa</taxon>
        <taxon>Nematoda</taxon>
        <taxon>Chromadorea</taxon>
        <taxon>Rhabditida</taxon>
        <taxon>Spirurina</taxon>
        <taxon>Spiruromorpha</taxon>
        <taxon>Thelazioidea</taxon>
        <taxon>Thelaziidae</taxon>
        <taxon>Thelazia</taxon>
    </lineage>
</organism>
<dbReference type="InterPro" id="IPR007019">
    <property type="entry name" value="SURF6"/>
</dbReference>
<dbReference type="GO" id="GO:0042274">
    <property type="term" value="P:ribosomal small subunit biogenesis"/>
    <property type="evidence" value="ECO:0007669"/>
    <property type="project" value="TreeGrafter"/>
</dbReference>
<evidence type="ECO:0000256" key="4">
    <source>
        <dbReference type="SAM" id="MobiDB-lite"/>
    </source>
</evidence>